<evidence type="ECO:0000313" key="1">
    <source>
        <dbReference type="EMBL" id="SHG17368.1"/>
    </source>
</evidence>
<dbReference type="Proteomes" id="UP000184041">
    <property type="component" value="Unassembled WGS sequence"/>
</dbReference>
<name>A0A1M5HN86_9BACT</name>
<gene>
    <name evidence="1" type="ORF">SAMN05443144_12094</name>
</gene>
<reference evidence="1 2" key="1">
    <citation type="submission" date="2016-11" db="EMBL/GenBank/DDBJ databases">
        <authorList>
            <person name="Jaros S."/>
            <person name="Januszkiewicz K."/>
            <person name="Wedrychowicz H."/>
        </authorList>
    </citation>
    <scope>NUCLEOTIDE SEQUENCE [LARGE SCALE GENOMIC DNA]</scope>
    <source>
        <strain evidence="1 2">DSM 21986</strain>
    </source>
</reference>
<dbReference type="RefSeq" id="WP_073067032.1">
    <property type="nucleotide sequence ID" value="NZ_FQUS01000020.1"/>
</dbReference>
<dbReference type="OrthoDB" id="9800027at2"/>
<protein>
    <recommendedName>
        <fullName evidence="3">DUF4242 domain-containing protein</fullName>
    </recommendedName>
</protein>
<accession>A0A1M5HN86</accession>
<proteinExistence type="predicted"/>
<dbReference type="Pfam" id="PF14026">
    <property type="entry name" value="SCO4226-like"/>
    <property type="match status" value="1"/>
</dbReference>
<evidence type="ECO:0008006" key="3">
    <source>
        <dbReference type="Google" id="ProtNLM"/>
    </source>
</evidence>
<organism evidence="1 2">
    <name type="scientific">Fodinibius roseus</name>
    <dbReference type="NCBI Taxonomy" id="1194090"/>
    <lineage>
        <taxon>Bacteria</taxon>
        <taxon>Pseudomonadati</taxon>
        <taxon>Balneolota</taxon>
        <taxon>Balneolia</taxon>
        <taxon>Balneolales</taxon>
        <taxon>Balneolaceae</taxon>
        <taxon>Fodinibius</taxon>
    </lineage>
</organism>
<sequence length="91" mass="10277">MPKYVIKRDIPGIGNMSEEEQQKVAKDSNRVLNKLGPDIQWQHSYVRENGTHCVYIAKNEDIIHEHAKISGASILEITEVETMIDPTTGES</sequence>
<keyword evidence="2" id="KW-1185">Reference proteome</keyword>
<evidence type="ECO:0000313" key="2">
    <source>
        <dbReference type="Proteomes" id="UP000184041"/>
    </source>
</evidence>
<dbReference type="EMBL" id="FQUS01000020">
    <property type="protein sequence ID" value="SHG17368.1"/>
    <property type="molecule type" value="Genomic_DNA"/>
</dbReference>
<dbReference type="AlphaFoldDB" id="A0A1M5HN86"/>
<dbReference type="InterPro" id="IPR025336">
    <property type="entry name" value="SCO4226-like"/>
</dbReference>